<dbReference type="EMBL" id="JBHLSW010000003">
    <property type="protein sequence ID" value="MFC0633295.1"/>
    <property type="molecule type" value="Genomic_DNA"/>
</dbReference>
<dbReference type="NCBIfam" id="TIGR02675">
    <property type="entry name" value="tape_meas_nterm"/>
    <property type="match status" value="1"/>
</dbReference>
<sequence length="832" mass="88241">MATDQERLVLQMSADLRSFEREMARSRQITERRMREVEQRALQADRNLSRIMGQAGRSMVDALRASLTDIAPTLAAAFSAAQVIQYADAWTAGRNALSAAGVAAADLATRQNELVDLANETRTGTAETIALYQRLSIATAELGLSQQDTLRLTELLNKSFASSGLSTQEAASAALQLSQALASGVLQGDELRSLRENAPLVAKAIADSMGVGIGALKELGAEGKITADVIVGALFGASDQINATFDNTATTVGQALQRLNNELGRYVGEADESLSATERLAQAIVALANNLDRIIPVATTLATVIGVSYGASLAVAGVRTAAATVEAVRYQIALAALTARQTGATTAQVLLNGAMAANPIGLVVTVVAALAAGLLLLAQRYDKSRIAAEELAAATETSNDALRRYEEALRQAERASGDSAVAARRNAEAMREEAQAAITAARALAAKRTAEAQAALQLATRSFQEVTSGAPRDPAEAAGQLAFAAGAQRQLQRAQEDAAAAIREQIRQENELRRIQEQSSVAVPTGGGTAGGTERRGAGERETRDNTAELAARRAELDLEMQIQLARAQGREADAAGLERRLEIMQLTQRLEAAGVEDAQTRATVYYDALEAAERTRAAFDAIGDKLQSQREAALEAKRIAFEAQEQADRDALDRFERARDDFRYEFVGAMRQVIEGDLGGAFESLADRFANRLLERAADGLFDALFSGGGAGGGGGNFLSLIFSAFGRRATGGAVTRGQPYIVGERRPEVFVPSVNGTVIPSINAAMAKMGQGQSARQDVRVQIDVNDDRFNAYVDGRASPMALQAGQASFNGARQAVPADLARQSAYRRR</sequence>
<feature type="transmembrane region" description="Helical" evidence="3">
    <location>
        <begin position="360"/>
        <end position="378"/>
    </location>
</feature>
<feature type="coiled-coil region" evidence="1">
    <location>
        <begin position="391"/>
        <end position="444"/>
    </location>
</feature>
<reference evidence="5 6" key="1">
    <citation type="submission" date="2024-09" db="EMBL/GenBank/DDBJ databases">
        <authorList>
            <person name="Sun Q."/>
            <person name="Mori K."/>
        </authorList>
    </citation>
    <scope>NUCLEOTIDE SEQUENCE [LARGE SCALE GENOMIC DNA]</scope>
    <source>
        <strain evidence="5 6">NCAIM B.02621</strain>
    </source>
</reference>
<evidence type="ECO:0000256" key="2">
    <source>
        <dbReference type="SAM" id="MobiDB-lite"/>
    </source>
</evidence>
<evidence type="ECO:0000313" key="5">
    <source>
        <dbReference type="EMBL" id="MFC0633295.1"/>
    </source>
</evidence>
<keyword evidence="3" id="KW-1133">Transmembrane helix</keyword>
<evidence type="ECO:0000256" key="1">
    <source>
        <dbReference type="SAM" id="Coils"/>
    </source>
</evidence>
<dbReference type="RefSeq" id="WP_376835013.1">
    <property type="nucleotide sequence ID" value="NZ_JBHLSW010000003.1"/>
</dbReference>
<evidence type="ECO:0000313" key="6">
    <source>
        <dbReference type="Proteomes" id="UP001589906"/>
    </source>
</evidence>
<accession>A0ABV6R0Z7</accession>
<dbReference type="InterPro" id="IPR013491">
    <property type="entry name" value="Tape_meas_N"/>
</dbReference>
<feature type="compositionally biased region" description="Basic and acidic residues" evidence="2">
    <location>
        <begin position="533"/>
        <end position="546"/>
    </location>
</feature>
<evidence type="ECO:0000259" key="4">
    <source>
        <dbReference type="Pfam" id="PF20155"/>
    </source>
</evidence>
<keyword evidence="6" id="KW-1185">Reference proteome</keyword>
<keyword evidence="3" id="KW-0812">Transmembrane</keyword>
<name>A0ABV6R0Z7_9CAUL</name>
<proteinExistence type="predicted"/>
<keyword evidence="3" id="KW-0472">Membrane</keyword>
<organism evidence="5 6">
    <name type="scientific">Brevundimonas balnearis</name>
    <dbReference type="NCBI Taxonomy" id="1572858"/>
    <lineage>
        <taxon>Bacteria</taxon>
        <taxon>Pseudomonadati</taxon>
        <taxon>Pseudomonadota</taxon>
        <taxon>Alphaproteobacteria</taxon>
        <taxon>Caulobacterales</taxon>
        <taxon>Caulobacteraceae</taxon>
        <taxon>Brevundimonas</taxon>
    </lineage>
</organism>
<evidence type="ECO:0000256" key="3">
    <source>
        <dbReference type="SAM" id="Phobius"/>
    </source>
</evidence>
<comment type="caution">
    <text evidence="5">The sequence shown here is derived from an EMBL/GenBank/DDBJ whole genome shotgun (WGS) entry which is preliminary data.</text>
</comment>
<protein>
    <submittedName>
        <fullName evidence="5">Tape measure protein</fullName>
    </submittedName>
</protein>
<dbReference type="Pfam" id="PF20155">
    <property type="entry name" value="TMP_3"/>
    <property type="match status" value="1"/>
</dbReference>
<feature type="domain" description="Tape measure protein N-terminal" evidence="4">
    <location>
        <begin position="82"/>
        <end position="272"/>
    </location>
</feature>
<keyword evidence="1" id="KW-0175">Coiled coil</keyword>
<gene>
    <name evidence="5" type="ORF">ACFFGE_05300</name>
</gene>
<feature type="region of interest" description="Disordered" evidence="2">
    <location>
        <begin position="514"/>
        <end position="546"/>
    </location>
</feature>
<dbReference type="Proteomes" id="UP001589906">
    <property type="component" value="Unassembled WGS sequence"/>
</dbReference>